<feature type="binding site" evidence="6">
    <location>
        <position position="166"/>
    </location>
    <ligand>
        <name>NAD(+)</name>
        <dbReference type="ChEBI" id="CHEBI:57540"/>
    </ligand>
</feature>
<feature type="active site" description="Proton acceptor" evidence="6">
    <location>
        <position position="58"/>
    </location>
</feature>
<keyword evidence="6" id="KW-0547">Nucleotide-binding</keyword>
<reference evidence="8" key="1">
    <citation type="submission" date="2016-10" db="EMBL/GenBank/DDBJ databases">
        <authorList>
            <person name="Varghese N."/>
            <person name="Submissions S."/>
        </authorList>
    </citation>
    <scope>NUCLEOTIDE SEQUENCE [LARGE SCALE GENOMIC DNA]</scope>
    <source>
        <strain evidence="8">CGMCC 1.9108</strain>
    </source>
</reference>
<evidence type="ECO:0000256" key="6">
    <source>
        <dbReference type="HAMAP-Rule" id="MF_00361"/>
    </source>
</evidence>
<dbReference type="GO" id="GO:0019674">
    <property type="term" value="P:NAD+ metabolic process"/>
    <property type="evidence" value="ECO:0007669"/>
    <property type="project" value="InterPro"/>
</dbReference>
<comment type="cofactor">
    <cofactor evidence="6">
        <name>a divalent metal cation</name>
        <dbReference type="ChEBI" id="CHEBI:60240"/>
    </cofactor>
</comment>
<organism evidence="7 8">
    <name type="scientific">Ruegeria marina</name>
    <dbReference type="NCBI Taxonomy" id="639004"/>
    <lineage>
        <taxon>Bacteria</taxon>
        <taxon>Pseudomonadati</taxon>
        <taxon>Pseudomonadota</taxon>
        <taxon>Alphaproteobacteria</taxon>
        <taxon>Rhodobacterales</taxon>
        <taxon>Roseobacteraceae</taxon>
        <taxon>Ruegeria</taxon>
    </lineage>
</organism>
<evidence type="ECO:0000313" key="7">
    <source>
        <dbReference type="EMBL" id="SDC40053.1"/>
    </source>
</evidence>
<accession>A0A1G6LAA5</accession>
<comment type="function">
    <text evidence="6">Involved in the regulation of the intracellular balance of NAD and NADP, and is a key enzyme in the biosynthesis of NADP. Catalyzes specifically the phosphorylation on 2'-hydroxyl of the adenosine moiety of NAD to yield NADP.</text>
</comment>
<dbReference type="STRING" id="639004.SAMN04488239_102187"/>
<evidence type="ECO:0000256" key="2">
    <source>
        <dbReference type="ARBA" id="ARBA00022777"/>
    </source>
</evidence>
<feature type="binding site" evidence="6">
    <location>
        <begin position="128"/>
        <end position="129"/>
    </location>
    <ligand>
        <name>NAD(+)</name>
        <dbReference type="ChEBI" id="CHEBI:57540"/>
    </ligand>
</feature>
<evidence type="ECO:0000256" key="3">
    <source>
        <dbReference type="ARBA" id="ARBA00022857"/>
    </source>
</evidence>
<dbReference type="InterPro" id="IPR017437">
    <property type="entry name" value="ATP-NAD_kinase_PpnK-typ_C"/>
</dbReference>
<dbReference type="HAMAP" id="MF_00361">
    <property type="entry name" value="NAD_kinase"/>
    <property type="match status" value="1"/>
</dbReference>
<keyword evidence="6" id="KW-0963">Cytoplasm</keyword>
<evidence type="ECO:0000256" key="4">
    <source>
        <dbReference type="ARBA" id="ARBA00023027"/>
    </source>
</evidence>
<evidence type="ECO:0000313" key="8">
    <source>
        <dbReference type="Proteomes" id="UP000199628"/>
    </source>
</evidence>
<comment type="subcellular location">
    <subcellularLocation>
        <location evidence="6">Cytoplasm</location>
    </subcellularLocation>
</comment>
<keyword evidence="8" id="KW-1185">Reference proteome</keyword>
<dbReference type="GO" id="GO:0046872">
    <property type="term" value="F:metal ion binding"/>
    <property type="evidence" value="ECO:0007669"/>
    <property type="project" value="UniProtKB-UniRule"/>
</dbReference>
<keyword evidence="4 6" id="KW-0520">NAD</keyword>
<evidence type="ECO:0000256" key="1">
    <source>
        <dbReference type="ARBA" id="ARBA00022679"/>
    </source>
</evidence>
<evidence type="ECO:0000256" key="5">
    <source>
        <dbReference type="ARBA" id="ARBA00047925"/>
    </source>
</evidence>
<dbReference type="GO" id="GO:0003951">
    <property type="term" value="F:NAD+ kinase activity"/>
    <property type="evidence" value="ECO:0007669"/>
    <property type="project" value="UniProtKB-UniRule"/>
</dbReference>
<dbReference type="InterPro" id="IPR002504">
    <property type="entry name" value="NADK"/>
</dbReference>
<dbReference type="AlphaFoldDB" id="A0A1G6LAA5"/>
<feature type="binding site" evidence="6">
    <location>
        <position position="63"/>
    </location>
    <ligand>
        <name>NAD(+)</name>
        <dbReference type="ChEBI" id="CHEBI:57540"/>
    </ligand>
</feature>
<dbReference type="SUPFAM" id="SSF111331">
    <property type="entry name" value="NAD kinase/diacylglycerol kinase-like"/>
    <property type="match status" value="1"/>
</dbReference>
<feature type="binding site" evidence="6">
    <location>
        <begin position="58"/>
        <end position="59"/>
    </location>
    <ligand>
        <name>NAD(+)</name>
        <dbReference type="ChEBI" id="CHEBI:57540"/>
    </ligand>
</feature>
<dbReference type="InterPro" id="IPR017438">
    <property type="entry name" value="ATP-NAD_kinase_N"/>
</dbReference>
<feature type="binding site" evidence="6">
    <location>
        <begin position="169"/>
        <end position="174"/>
    </location>
    <ligand>
        <name>NAD(+)</name>
        <dbReference type="ChEBI" id="CHEBI:57540"/>
    </ligand>
</feature>
<proteinExistence type="inferred from homology"/>
<dbReference type="Gene3D" id="2.60.200.30">
    <property type="entry name" value="Probable inorganic polyphosphate/atp-NAD kinase, domain 2"/>
    <property type="match status" value="1"/>
</dbReference>
<keyword evidence="2 6" id="KW-0418">Kinase</keyword>
<dbReference type="PANTHER" id="PTHR20275:SF0">
    <property type="entry name" value="NAD KINASE"/>
    <property type="match status" value="1"/>
</dbReference>
<keyword evidence="1 6" id="KW-0808">Transferase</keyword>
<dbReference type="EMBL" id="FMZV01000002">
    <property type="protein sequence ID" value="SDC40053.1"/>
    <property type="molecule type" value="Genomic_DNA"/>
</dbReference>
<sequence length="268" mass="29071">MIVSEPNAQHRKPDLMPKRIAFLASDAPVAQTARAALVGRYGNAAPRDADVIVALGGDGYMLRTLHGTQHLDVPVYGMNRGTIGFLMNEYSETDLLDRLAAAEEEIINPLSMTAMDQSGKIHNALAINEVSLLRAGPQAAKLRITVDGRLRLAELVCDGALLSTPAGSTAYNYSAHGPILPIGSDVLALTAIAAFRPRRWRGALLPKTAHVRFDVVDADKRPVMADADSASIPDIDWVEIRSEPAIRHRILFDPGHGLEERLISEQFT</sequence>
<feature type="binding site" evidence="6">
    <location>
        <position position="158"/>
    </location>
    <ligand>
        <name>NAD(+)</name>
        <dbReference type="ChEBI" id="CHEBI:57540"/>
    </ligand>
</feature>
<dbReference type="Proteomes" id="UP000199628">
    <property type="component" value="Unassembled WGS sequence"/>
</dbReference>
<keyword evidence="3 6" id="KW-0521">NADP</keyword>
<dbReference type="Gene3D" id="3.40.50.10330">
    <property type="entry name" value="Probable inorganic polyphosphate/atp-NAD kinase, domain 1"/>
    <property type="match status" value="1"/>
</dbReference>
<dbReference type="NCBIfam" id="NF003406">
    <property type="entry name" value="PRK04761.1"/>
    <property type="match status" value="1"/>
</dbReference>
<comment type="similarity">
    <text evidence="6">Belongs to the NAD kinase family.</text>
</comment>
<dbReference type="GO" id="GO:0051287">
    <property type="term" value="F:NAD binding"/>
    <property type="evidence" value="ECO:0007669"/>
    <property type="project" value="UniProtKB-ARBA"/>
</dbReference>
<protein>
    <recommendedName>
        <fullName evidence="6">NAD kinase</fullName>
        <ecNumber evidence="6">2.7.1.23</ecNumber>
    </recommendedName>
    <alternativeName>
        <fullName evidence="6">ATP-dependent NAD kinase</fullName>
    </alternativeName>
</protein>
<feature type="binding site" evidence="6">
    <location>
        <position position="193"/>
    </location>
    <ligand>
        <name>NAD(+)</name>
        <dbReference type="ChEBI" id="CHEBI:57540"/>
    </ligand>
</feature>
<dbReference type="EC" id="2.7.1.23" evidence="6"/>
<keyword evidence="6" id="KW-0067">ATP-binding</keyword>
<dbReference type="InterPro" id="IPR016064">
    <property type="entry name" value="NAD/diacylglycerol_kinase_sf"/>
</dbReference>
<dbReference type="PANTHER" id="PTHR20275">
    <property type="entry name" value="NAD KINASE"/>
    <property type="match status" value="1"/>
</dbReference>
<comment type="catalytic activity">
    <reaction evidence="5 6">
        <text>NAD(+) + ATP = ADP + NADP(+) + H(+)</text>
        <dbReference type="Rhea" id="RHEA:18629"/>
        <dbReference type="ChEBI" id="CHEBI:15378"/>
        <dbReference type="ChEBI" id="CHEBI:30616"/>
        <dbReference type="ChEBI" id="CHEBI:57540"/>
        <dbReference type="ChEBI" id="CHEBI:58349"/>
        <dbReference type="ChEBI" id="CHEBI:456216"/>
        <dbReference type="EC" id="2.7.1.23"/>
    </reaction>
</comment>
<dbReference type="GO" id="GO:0006741">
    <property type="term" value="P:NADP+ biosynthetic process"/>
    <property type="evidence" value="ECO:0007669"/>
    <property type="project" value="UniProtKB-UniRule"/>
</dbReference>
<comment type="caution">
    <text evidence="6">Lacks conserved residue(s) required for the propagation of feature annotation.</text>
</comment>
<dbReference type="GO" id="GO:0005524">
    <property type="term" value="F:ATP binding"/>
    <property type="evidence" value="ECO:0007669"/>
    <property type="project" value="UniProtKB-KW"/>
</dbReference>
<name>A0A1G6LAA5_9RHOB</name>
<dbReference type="GO" id="GO:0005737">
    <property type="term" value="C:cytoplasm"/>
    <property type="evidence" value="ECO:0007669"/>
    <property type="project" value="UniProtKB-SubCell"/>
</dbReference>
<dbReference type="Pfam" id="PF20143">
    <property type="entry name" value="NAD_kinase_C"/>
    <property type="match status" value="1"/>
</dbReference>
<gene>
    <name evidence="6" type="primary">nadK</name>
    <name evidence="7" type="ORF">SAMN04488239_102187</name>
</gene>
<dbReference type="Pfam" id="PF01513">
    <property type="entry name" value="NAD_kinase"/>
    <property type="match status" value="1"/>
</dbReference>